<dbReference type="EMBL" id="FNGP01000005">
    <property type="protein sequence ID" value="SDL73987.1"/>
    <property type="molecule type" value="Genomic_DNA"/>
</dbReference>
<dbReference type="STRING" id="686624.SAMN04488242_2653"/>
<gene>
    <name evidence="3" type="ORF">SAMN04488242_2653</name>
</gene>
<keyword evidence="1" id="KW-0472">Membrane</keyword>
<accession>A0A1G9MJB8</accession>
<keyword evidence="1" id="KW-1133">Transmembrane helix</keyword>
<dbReference type="InterPro" id="IPR028087">
    <property type="entry name" value="Tad_N"/>
</dbReference>
<feature type="transmembrane region" description="Helical" evidence="1">
    <location>
        <begin position="12"/>
        <end position="31"/>
    </location>
</feature>
<reference evidence="3 4" key="1">
    <citation type="submission" date="2016-10" db="EMBL/GenBank/DDBJ databases">
        <authorList>
            <person name="de Groot N.N."/>
        </authorList>
    </citation>
    <scope>NUCLEOTIDE SEQUENCE [LARGE SCALE GENOMIC DNA]</scope>
    <source>
        <strain evidence="3 4">CGMCC 1.9159</strain>
    </source>
</reference>
<evidence type="ECO:0000256" key="1">
    <source>
        <dbReference type="SAM" id="Phobius"/>
    </source>
</evidence>
<evidence type="ECO:0000259" key="2">
    <source>
        <dbReference type="Pfam" id="PF13400"/>
    </source>
</evidence>
<dbReference type="Proteomes" id="UP000199475">
    <property type="component" value="Unassembled WGS sequence"/>
</dbReference>
<keyword evidence="4" id="KW-1185">Reference proteome</keyword>
<dbReference type="AlphaFoldDB" id="A0A1G9MJB8"/>
<evidence type="ECO:0000313" key="4">
    <source>
        <dbReference type="Proteomes" id="UP000199475"/>
    </source>
</evidence>
<feature type="domain" description="Putative Flp pilus-assembly TadG-like N-terminal" evidence="2">
    <location>
        <begin position="13"/>
        <end position="52"/>
    </location>
</feature>
<name>A0A1G9MJB8_9ACTN</name>
<keyword evidence="1" id="KW-0812">Transmembrane</keyword>
<dbReference type="Pfam" id="PF13400">
    <property type="entry name" value="Tad"/>
    <property type="match status" value="1"/>
</dbReference>
<organism evidence="3 4">
    <name type="scientific">Tessaracoccus oleiagri</name>
    <dbReference type="NCBI Taxonomy" id="686624"/>
    <lineage>
        <taxon>Bacteria</taxon>
        <taxon>Bacillati</taxon>
        <taxon>Actinomycetota</taxon>
        <taxon>Actinomycetes</taxon>
        <taxon>Propionibacteriales</taxon>
        <taxon>Propionibacteriaceae</taxon>
        <taxon>Tessaracoccus</taxon>
    </lineage>
</organism>
<dbReference type="RefSeq" id="WP_093253080.1">
    <property type="nucleotide sequence ID" value="NZ_FNGP01000005.1"/>
</dbReference>
<sequence length="139" mass="14522">MRGQRGQAPAIEAAVIIPGLVLLVGLVVVLAQVSLARQELRAVAGSAARAAALERTPAAGERAAGDIVEAGLESERLRCLRHSSAMDMAGLAAPLGVEAEVRVTLRCELSLRDVTLPFVPGGVELTAEGFSPVDRYRAR</sequence>
<proteinExistence type="predicted"/>
<protein>
    <submittedName>
        <fullName evidence="3">Putative Flp pilus-assembly TadE/G-like</fullName>
    </submittedName>
</protein>
<evidence type="ECO:0000313" key="3">
    <source>
        <dbReference type="EMBL" id="SDL73987.1"/>
    </source>
</evidence>